<dbReference type="GO" id="GO:0019867">
    <property type="term" value="C:outer membrane"/>
    <property type="evidence" value="ECO:0007669"/>
    <property type="project" value="InterPro"/>
</dbReference>
<dbReference type="GeneID" id="42306688"/>
<dbReference type="PANTHER" id="PTHR39160:SF4">
    <property type="entry name" value="RESUSCITATION-PROMOTING FACTOR RPFB"/>
    <property type="match status" value="1"/>
</dbReference>
<dbReference type="Gene3D" id="2.40.40.10">
    <property type="entry name" value="RlpA-like domain"/>
    <property type="match status" value="1"/>
</dbReference>
<dbReference type="Proteomes" id="UP000182836">
    <property type="component" value="Unassembled WGS sequence"/>
</dbReference>
<dbReference type="GO" id="GO:0009254">
    <property type="term" value="P:peptidoglycan turnover"/>
    <property type="evidence" value="ECO:0007669"/>
    <property type="project" value="InterPro"/>
</dbReference>
<dbReference type="OrthoDB" id="9798935at2"/>
<dbReference type="RefSeq" id="WP_052520404.1">
    <property type="nucleotide sequence ID" value="NZ_BJOA01000153.1"/>
</dbReference>
<evidence type="ECO:0000259" key="2">
    <source>
        <dbReference type="Pfam" id="PF06725"/>
    </source>
</evidence>
<dbReference type="InterPro" id="IPR036908">
    <property type="entry name" value="RlpA-like_sf"/>
</dbReference>
<accession>A0A0K2WBZ0</accession>
<dbReference type="CDD" id="cd14667">
    <property type="entry name" value="3D_containing_proteins"/>
    <property type="match status" value="1"/>
</dbReference>
<evidence type="ECO:0000256" key="1">
    <source>
        <dbReference type="ARBA" id="ARBA00022729"/>
    </source>
</evidence>
<keyword evidence="1" id="KW-0732">Signal</keyword>
<dbReference type="InterPro" id="IPR051933">
    <property type="entry name" value="Resuscitation_pf_RpfB"/>
</dbReference>
<dbReference type="InterPro" id="IPR059180">
    <property type="entry name" value="3D_YorM"/>
</dbReference>
<organism evidence="3 4">
    <name type="scientific">Aneurinibacillus migulanus</name>
    <name type="common">Bacillus migulanus</name>
    <dbReference type="NCBI Taxonomy" id="47500"/>
    <lineage>
        <taxon>Bacteria</taxon>
        <taxon>Bacillati</taxon>
        <taxon>Bacillota</taxon>
        <taxon>Bacilli</taxon>
        <taxon>Bacillales</taxon>
        <taxon>Paenibacillaceae</taxon>
        <taxon>Aneurinibacillus group</taxon>
        <taxon>Aneurinibacillus</taxon>
    </lineage>
</organism>
<dbReference type="EMBL" id="FNED01000018">
    <property type="protein sequence ID" value="SDJ46210.1"/>
    <property type="molecule type" value="Genomic_DNA"/>
</dbReference>
<dbReference type="PANTHER" id="PTHR39160">
    <property type="entry name" value="CELL WALL-BINDING PROTEIN YOCH"/>
    <property type="match status" value="1"/>
</dbReference>
<protein>
    <submittedName>
        <fullName evidence="3">3D (Asp-Asp-Asp) domain-containing protein</fullName>
    </submittedName>
</protein>
<name>A0A0K2WBZ0_ANEMI</name>
<dbReference type="GO" id="GO:0004553">
    <property type="term" value="F:hydrolase activity, hydrolyzing O-glycosyl compounds"/>
    <property type="evidence" value="ECO:0007669"/>
    <property type="project" value="InterPro"/>
</dbReference>
<reference evidence="3 4" key="1">
    <citation type="submission" date="2016-10" db="EMBL/GenBank/DDBJ databases">
        <authorList>
            <person name="de Groot N.N."/>
        </authorList>
    </citation>
    <scope>NUCLEOTIDE SEQUENCE [LARGE SCALE GENOMIC DNA]</scope>
    <source>
        <strain evidence="3 4">DSM 2895</strain>
    </source>
</reference>
<dbReference type="AlphaFoldDB" id="A0A0K2WBZ0"/>
<dbReference type="SUPFAM" id="SSF50685">
    <property type="entry name" value="Barwin-like endoglucanases"/>
    <property type="match status" value="1"/>
</dbReference>
<dbReference type="Pfam" id="PF06725">
    <property type="entry name" value="3D"/>
    <property type="match status" value="1"/>
</dbReference>
<gene>
    <name evidence="3" type="ORF">SAMN04487909_11862</name>
</gene>
<evidence type="ECO:0000313" key="3">
    <source>
        <dbReference type="EMBL" id="SDJ46210.1"/>
    </source>
</evidence>
<dbReference type="InterPro" id="IPR010611">
    <property type="entry name" value="3D_dom"/>
</dbReference>
<proteinExistence type="predicted"/>
<sequence length="195" mass="21385">MKRISQIICFIVGLVLAIWCGPAKDGDLSVKAANIKETRTITYVSTSIAKTIQKNKSHRPSLAAAIHSENMDEQNLPARGNPPVRYLKKFRGNISAYTNGLSETGKSSRHPLYGITASGHRTKVGYTVAAGRHIPFGTVLYIEGVGYRTVHDRGGAIKGNKIDVFVSSISQANTFGRRALDVYVVKWGDGKRKRR</sequence>
<feature type="domain" description="3D" evidence="2">
    <location>
        <begin position="127"/>
        <end position="185"/>
    </location>
</feature>
<evidence type="ECO:0000313" key="4">
    <source>
        <dbReference type="Proteomes" id="UP000182836"/>
    </source>
</evidence>